<protein>
    <submittedName>
        <fullName evidence="4">Uncharacterized protein</fullName>
    </submittedName>
</protein>
<keyword evidence="2" id="KW-0472">Membrane</keyword>
<dbReference type="EMBL" id="ML996584">
    <property type="protein sequence ID" value="KAF2753309.1"/>
    <property type="molecule type" value="Genomic_DNA"/>
</dbReference>
<proteinExistence type="predicted"/>
<dbReference type="AlphaFoldDB" id="A0A6A6VTU3"/>
<evidence type="ECO:0000313" key="5">
    <source>
        <dbReference type="Proteomes" id="UP000799437"/>
    </source>
</evidence>
<gene>
    <name evidence="4" type="ORF">EJ05DRAFT_522746</name>
</gene>
<evidence type="ECO:0000256" key="1">
    <source>
        <dbReference type="SAM" id="MobiDB-lite"/>
    </source>
</evidence>
<feature type="chain" id="PRO_5025430625" evidence="3">
    <location>
        <begin position="21"/>
        <end position="447"/>
    </location>
</feature>
<evidence type="ECO:0000313" key="4">
    <source>
        <dbReference type="EMBL" id="KAF2753309.1"/>
    </source>
</evidence>
<reference evidence="4" key="1">
    <citation type="journal article" date="2020" name="Stud. Mycol.">
        <title>101 Dothideomycetes genomes: a test case for predicting lifestyles and emergence of pathogens.</title>
        <authorList>
            <person name="Haridas S."/>
            <person name="Albert R."/>
            <person name="Binder M."/>
            <person name="Bloem J."/>
            <person name="Labutti K."/>
            <person name="Salamov A."/>
            <person name="Andreopoulos B."/>
            <person name="Baker S."/>
            <person name="Barry K."/>
            <person name="Bills G."/>
            <person name="Bluhm B."/>
            <person name="Cannon C."/>
            <person name="Castanera R."/>
            <person name="Culley D."/>
            <person name="Daum C."/>
            <person name="Ezra D."/>
            <person name="Gonzalez J."/>
            <person name="Henrissat B."/>
            <person name="Kuo A."/>
            <person name="Liang C."/>
            <person name="Lipzen A."/>
            <person name="Lutzoni F."/>
            <person name="Magnuson J."/>
            <person name="Mondo S."/>
            <person name="Nolan M."/>
            <person name="Ohm R."/>
            <person name="Pangilinan J."/>
            <person name="Park H.-J."/>
            <person name="Ramirez L."/>
            <person name="Alfaro M."/>
            <person name="Sun H."/>
            <person name="Tritt A."/>
            <person name="Yoshinaga Y."/>
            <person name="Zwiers L.-H."/>
            <person name="Turgeon B."/>
            <person name="Goodwin S."/>
            <person name="Spatafora J."/>
            <person name="Crous P."/>
            <person name="Grigoriev I."/>
        </authorList>
    </citation>
    <scope>NUCLEOTIDE SEQUENCE</scope>
    <source>
        <strain evidence="4">CBS 121739</strain>
    </source>
</reference>
<keyword evidence="3" id="KW-0732">Signal</keyword>
<accession>A0A6A6VTU3</accession>
<keyword evidence="2" id="KW-1133">Transmembrane helix</keyword>
<keyword evidence="5" id="KW-1185">Reference proteome</keyword>
<dbReference type="Proteomes" id="UP000799437">
    <property type="component" value="Unassembled WGS sequence"/>
</dbReference>
<dbReference type="OrthoDB" id="3886018at2759"/>
<dbReference type="RefSeq" id="XP_033595760.1">
    <property type="nucleotide sequence ID" value="XM_033748787.1"/>
</dbReference>
<feature type="signal peptide" evidence="3">
    <location>
        <begin position="1"/>
        <end position="20"/>
    </location>
</feature>
<name>A0A6A6VTU3_9PEZI</name>
<organism evidence="4 5">
    <name type="scientific">Pseudovirgaria hyperparasitica</name>
    <dbReference type="NCBI Taxonomy" id="470096"/>
    <lineage>
        <taxon>Eukaryota</taxon>
        <taxon>Fungi</taxon>
        <taxon>Dikarya</taxon>
        <taxon>Ascomycota</taxon>
        <taxon>Pezizomycotina</taxon>
        <taxon>Dothideomycetes</taxon>
        <taxon>Dothideomycetes incertae sedis</taxon>
        <taxon>Acrospermales</taxon>
        <taxon>Acrospermaceae</taxon>
        <taxon>Pseudovirgaria</taxon>
    </lineage>
</organism>
<feature type="transmembrane region" description="Helical" evidence="2">
    <location>
        <begin position="141"/>
        <end position="174"/>
    </location>
</feature>
<dbReference type="GeneID" id="54489841"/>
<evidence type="ECO:0000256" key="2">
    <source>
        <dbReference type="SAM" id="Phobius"/>
    </source>
</evidence>
<sequence length="447" mass="48451">MTIKLFRLLNYLTWASVVAATAVTNAPTLQTPTVAIDKRQQQPFQVPDYQIKGPLDPKYLKLEGGSTEFIGPNQDYLTVLSSGTETATAHVAIFTGKVNDQDEYSLVISPDLQKRLNDALAGNQKRGPGDLPMPDFLSVEITIGIGAIGAVAAGVVGVGLLAIPVALIAANFWMGLELTAHAPLAQKLPNPFLQEFEKCTAKPQRDCPASDCKGDDSDVCTVGEKCPCKRKCPAETKEDPVLQCNECGGPQSGDSGKCTGLTAHDNLWKDCYCYGAEPFTGFASYGDAAAVQAAIQELLSNPGSDTPSDPPSDPEPNKPANLACYDNTKSNFQFQQGDVQPSIERFCKEWIVDGGYVYYDSRASMQVQYPLDGKFPYESKKLVQIQGVVTDYNQAKGYTEEEKTQTVKNCVEGLGNVLFYCDYGSYDKWGGDGNWKGHQLYISGVAH</sequence>
<feature type="region of interest" description="Disordered" evidence="1">
    <location>
        <begin position="300"/>
        <end position="321"/>
    </location>
</feature>
<keyword evidence="2" id="KW-0812">Transmembrane</keyword>
<evidence type="ECO:0000256" key="3">
    <source>
        <dbReference type="SAM" id="SignalP"/>
    </source>
</evidence>